<organism evidence="2 3">
    <name type="scientific">Paraglomus occultum</name>
    <dbReference type="NCBI Taxonomy" id="144539"/>
    <lineage>
        <taxon>Eukaryota</taxon>
        <taxon>Fungi</taxon>
        <taxon>Fungi incertae sedis</taxon>
        <taxon>Mucoromycota</taxon>
        <taxon>Glomeromycotina</taxon>
        <taxon>Glomeromycetes</taxon>
        <taxon>Paraglomerales</taxon>
        <taxon>Paraglomeraceae</taxon>
        <taxon>Paraglomus</taxon>
    </lineage>
</organism>
<sequence>MVLVDLFYPDNVKKREQVSEYLTRFRVRFEDFKKSWNTMCTSFNNAVKQKRPDWVLQKLDYNPTSQEPDYILKEIKRVLEDAINKVPKLEQDLDIKDIAGVFEKTNAKVFQKSNLEKFKEIHTALASIFGIFQTSIVICVIVMIVKHAKPVYKTVVKGIQHIGVLGLLGLLVGGIAVTLLISAIWGAIESEKLEKAIKELRTLNEECIEPLGDMRRKIDGINQNIADGIYKIDEHFFIKDRELKEDLPAELQRFFGLNTNNRFIH</sequence>
<keyword evidence="1" id="KW-0472">Membrane</keyword>
<comment type="caution">
    <text evidence="2">The sequence shown here is derived from an EMBL/GenBank/DDBJ whole genome shotgun (WGS) entry which is preliminary data.</text>
</comment>
<gene>
    <name evidence="2" type="ORF">POCULU_LOCUS2722</name>
</gene>
<keyword evidence="1" id="KW-1133">Transmembrane helix</keyword>
<feature type="transmembrane region" description="Helical" evidence="1">
    <location>
        <begin position="165"/>
        <end position="188"/>
    </location>
</feature>
<dbReference type="Proteomes" id="UP000789572">
    <property type="component" value="Unassembled WGS sequence"/>
</dbReference>
<dbReference type="EMBL" id="CAJVPJ010000267">
    <property type="protein sequence ID" value="CAG8504008.1"/>
    <property type="molecule type" value="Genomic_DNA"/>
</dbReference>
<name>A0A9N8ZQT9_9GLOM</name>
<feature type="transmembrane region" description="Helical" evidence="1">
    <location>
        <begin position="121"/>
        <end position="145"/>
    </location>
</feature>
<evidence type="ECO:0000313" key="3">
    <source>
        <dbReference type="Proteomes" id="UP000789572"/>
    </source>
</evidence>
<protein>
    <submittedName>
        <fullName evidence="2">3467_t:CDS:1</fullName>
    </submittedName>
</protein>
<evidence type="ECO:0000313" key="2">
    <source>
        <dbReference type="EMBL" id="CAG8504008.1"/>
    </source>
</evidence>
<accession>A0A9N8ZQT9</accession>
<evidence type="ECO:0000256" key="1">
    <source>
        <dbReference type="SAM" id="Phobius"/>
    </source>
</evidence>
<keyword evidence="1" id="KW-0812">Transmembrane</keyword>
<dbReference type="OrthoDB" id="2434880at2759"/>
<proteinExistence type="predicted"/>
<dbReference type="AlphaFoldDB" id="A0A9N8ZQT9"/>
<keyword evidence="3" id="KW-1185">Reference proteome</keyword>
<reference evidence="2" key="1">
    <citation type="submission" date="2021-06" db="EMBL/GenBank/DDBJ databases">
        <authorList>
            <person name="Kallberg Y."/>
            <person name="Tangrot J."/>
            <person name="Rosling A."/>
        </authorList>
    </citation>
    <scope>NUCLEOTIDE SEQUENCE</scope>
    <source>
        <strain evidence="2">IA702</strain>
    </source>
</reference>